<keyword evidence="7" id="KW-0460">Magnesium</keyword>
<sequence>MILTIDEIRTKIRPICEQYKIEKVWLFGSYARGEAREDSDVDVYAETDRSMKLLDLVAFHLDIEEALAKEVDIITRIPTEYPIFTKYIEREKVLLYESQLERRADPANHRAVL</sequence>
<keyword evidence="10" id="KW-1185">Reference proteome</keyword>
<comment type="cofactor">
    <cofactor evidence="1">
        <name>Mg(2+)</name>
        <dbReference type="ChEBI" id="CHEBI:18420"/>
    </cofactor>
</comment>
<dbReference type="Proteomes" id="UP000515480">
    <property type="component" value="Chromosome"/>
</dbReference>
<organism evidence="9 10">
    <name type="scientific">Selenomonas timonae</name>
    <dbReference type="NCBI Taxonomy" id="2754044"/>
    <lineage>
        <taxon>Bacteria</taxon>
        <taxon>Bacillati</taxon>
        <taxon>Bacillota</taxon>
        <taxon>Negativicutes</taxon>
        <taxon>Selenomonadales</taxon>
        <taxon>Selenomonadaceae</taxon>
        <taxon>Selenomonas</taxon>
    </lineage>
</organism>
<keyword evidence="2 9" id="KW-0808">Transferase</keyword>
<proteinExistence type="predicted"/>
<name>A0A7G7VLB4_9FIRM</name>
<dbReference type="GO" id="GO:0016779">
    <property type="term" value="F:nucleotidyltransferase activity"/>
    <property type="evidence" value="ECO:0007669"/>
    <property type="project" value="UniProtKB-KW"/>
</dbReference>
<keyword evidence="4" id="KW-0479">Metal-binding</keyword>
<evidence type="ECO:0000256" key="4">
    <source>
        <dbReference type="ARBA" id="ARBA00022723"/>
    </source>
</evidence>
<accession>A0A7G7VLB4</accession>
<keyword evidence="6" id="KW-0067">ATP-binding</keyword>
<dbReference type="InterPro" id="IPR043519">
    <property type="entry name" value="NT_sf"/>
</dbReference>
<dbReference type="Gene3D" id="3.30.460.10">
    <property type="entry name" value="Beta Polymerase, domain 2"/>
    <property type="match status" value="1"/>
</dbReference>
<keyword evidence="3" id="KW-0548">Nucleotidyltransferase</keyword>
<evidence type="ECO:0000313" key="10">
    <source>
        <dbReference type="Proteomes" id="UP000515480"/>
    </source>
</evidence>
<dbReference type="InterPro" id="IPR052038">
    <property type="entry name" value="Type-VII_TA_antitoxin"/>
</dbReference>
<evidence type="ECO:0000256" key="1">
    <source>
        <dbReference type="ARBA" id="ARBA00001946"/>
    </source>
</evidence>
<evidence type="ECO:0000256" key="2">
    <source>
        <dbReference type="ARBA" id="ARBA00022679"/>
    </source>
</evidence>
<keyword evidence="5" id="KW-0547">Nucleotide-binding</keyword>
<evidence type="ECO:0000256" key="5">
    <source>
        <dbReference type="ARBA" id="ARBA00022741"/>
    </source>
</evidence>
<dbReference type="AlphaFoldDB" id="A0A7G7VLB4"/>
<evidence type="ECO:0000313" key="9">
    <source>
        <dbReference type="EMBL" id="QNH54907.1"/>
    </source>
</evidence>
<dbReference type="GO" id="GO:0005524">
    <property type="term" value="F:ATP binding"/>
    <property type="evidence" value="ECO:0007669"/>
    <property type="project" value="UniProtKB-KW"/>
</dbReference>
<dbReference type="RefSeq" id="WP_185980829.1">
    <property type="nucleotide sequence ID" value="NZ_CP060204.1"/>
</dbReference>
<dbReference type="GO" id="GO:0046872">
    <property type="term" value="F:metal ion binding"/>
    <property type="evidence" value="ECO:0007669"/>
    <property type="project" value="UniProtKB-KW"/>
</dbReference>
<dbReference type="CDD" id="cd05403">
    <property type="entry name" value="NT_KNTase_like"/>
    <property type="match status" value="1"/>
</dbReference>
<feature type="domain" description="Polymerase beta nucleotidyltransferase" evidence="8">
    <location>
        <begin position="11"/>
        <end position="99"/>
    </location>
</feature>
<evidence type="ECO:0000259" key="8">
    <source>
        <dbReference type="Pfam" id="PF18765"/>
    </source>
</evidence>
<evidence type="ECO:0000256" key="7">
    <source>
        <dbReference type="ARBA" id="ARBA00022842"/>
    </source>
</evidence>
<dbReference type="PANTHER" id="PTHR33571:SF14">
    <property type="entry name" value="PROTEIN ADENYLYLTRANSFERASE MJ0435-RELATED"/>
    <property type="match status" value="1"/>
</dbReference>
<dbReference type="Pfam" id="PF18765">
    <property type="entry name" value="Polbeta"/>
    <property type="match status" value="1"/>
</dbReference>
<protein>
    <submittedName>
        <fullName evidence="9">Nucleotidyltransferase domain-containing protein</fullName>
    </submittedName>
</protein>
<dbReference type="SUPFAM" id="SSF81301">
    <property type="entry name" value="Nucleotidyltransferase"/>
    <property type="match status" value="1"/>
</dbReference>
<dbReference type="InterPro" id="IPR041633">
    <property type="entry name" value="Polbeta"/>
</dbReference>
<dbReference type="PANTHER" id="PTHR33571">
    <property type="entry name" value="SSL8005 PROTEIN"/>
    <property type="match status" value="1"/>
</dbReference>
<gene>
    <name evidence="9" type="ORF">H1B31_02845</name>
</gene>
<reference evidence="9 10" key="1">
    <citation type="submission" date="2020-07" db="EMBL/GenBank/DDBJ databases">
        <title>Complete genome and description of Selenomonas timonensis sp. nov., a new bacterium isolated from a gingivitis subject.</title>
        <authorList>
            <person name="Antezack A."/>
        </authorList>
    </citation>
    <scope>NUCLEOTIDE SEQUENCE [LARGE SCALE GENOMIC DNA]</scope>
    <source>
        <strain evidence="9 10">Marseille-Q3039</strain>
    </source>
</reference>
<evidence type="ECO:0000256" key="3">
    <source>
        <dbReference type="ARBA" id="ARBA00022695"/>
    </source>
</evidence>
<evidence type="ECO:0000256" key="6">
    <source>
        <dbReference type="ARBA" id="ARBA00022840"/>
    </source>
</evidence>
<dbReference type="EMBL" id="CP060204">
    <property type="protein sequence ID" value="QNH54907.1"/>
    <property type="molecule type" value="Genomic_DNA"/>
</dbReference>
<dbReference type="KEGG" id="stim:H1B31_02845"/>